<feature type="transmembrane region" description="Helical" evidence="5">
    <location>
        <begin position="39"/>
        <end position="62"/>
    </location>
</feature>
<evidence type="ECO:0000313" key="7">
    <source>
        <dbReference type="Proteomes" id="UP001595828"/>
    </source>
</evidence>
<feature type="transmembrane region" description="Helical" evidence="5">
    <location>
        <begin position="9"/>
        <end position="27"/>
    </location>
</feature>
<evidence type="ECO:0000256" key="1">
    <source>
        <dbReference type="ARBA" id="ARBA00004141"/>
    </source>
</evidence>
<comment type="subcellular location">
    <subcellularLocation>
        <location evidence="1">Membrane</location>
        <topology evidence="1">Multi-pass membrane protein</topology>
    </subcellularLocation>
</comment>
<keyword evidence="4 5" id="KW-0472">Membrane</keyword>
<keyword evidence="2 5" id="KW-0812">Transmembrane</keyword>
<keyword evidence="7" id="KW-1185">Reference proteome</keyword>
<proteinExistence type="predicted"/>
<evidence type="ECO:0000256" key="3">
    <source>
        <dbReference type="ARBA" id="ARBA00022989"/>
    </source>
</evidence>
<dbReference type="EMBL" id="JBHSDR010000006">
    <property type="protein sequence ID" value="MFC4295759.1"/>
    <property type="molecule type" value="Genomic_DNA"/>
</dbReference>
<reference evidence="7" key="1">
    <citation type="journal article" date="2019" name="Int. J. Syst. Evol. Microbiol.">
        <title>The Global Catalogue of Microorganisms (GCM) 10K type strain sequencing project: providing services to taxonomists for standard genome sequencing and annotation.</title>
        <authorList>
            <consortium name="The Broad Institute Genomics Platform"/>
            <consortium name="The Broad Institute Genome Sequencing Center for Infectious Disease"/>
            <person name="Wu L."/>
            <person name="Ma J."/>
        </authorList>
    </citation>
    <scope>NUCLEOTIDE SEQUENCE [LARGE SCALE GENOMIC DNA]</scope>
    <source>
        <strain evidence="7">CGMCC 1.12989</strain>
    </source>
</reference>
<keyword evidence="3 5" id="KW-1133">Transmembrane helix</keyword>
<organism evidence="6 7">
    <name type="scientific">Novosphingobium tardum</name>
    <dbReference type="NCBI Taxonomy" id="1538021"/>
    <lineage>
        <taxon>Bacteria</taxon>
        <taxon>Pseudomonadati</taxon>
        <taxon>Pseudomonadota</taxon>
        <taxon>Alphaproteobacteria</taxon>
        <taxon>Sphingomonadales</taxon>
        <taxon>Sphingomonadaceae</taxon>
        <taxon>Novosphingobium</taxon>
    </lineage>
</organism>
<name>A0ABV8RSC4_9SPHN</name>
<dbReference type="PANTHER" id="PTHR36974:SF1">
    <property type="entry name" value="DOXX FAMILY MEMBRANE PROTEIN"/>
    <property type="match status" value="1"/>
</dbReference>
<dbReference type="RefSeq" id="WP_379539224.1">
    <property type="nucleotide sequence ID" value="NZ_JBHSDR010000006.1"/>
</dbReference>
<dbReference type="PANTHER" id="PTHR36974">
    <property type="entry name" value="MEMBRANE PROTEIN-RELATED"/>
    <property type="match status" value="1"/>
</dbReference>
<evidence type="ECO:0000313" key="6">
    <source>
        <dbReference type="EMBL" id="MFC4295759.1"/>
    </source>
</evidence>
<feature type="transmembrane region" description="Helical" evidence="5">
    <location>
        <begin position="113"/>
        <end position="133"/>
    </location>
</feature>
<gene>
    <name evidence="6" type="ORF">ACFO0A_11905</name>
</gene>
<evidence type="ECO:0000256" key="2">
    <source>
        <dbReference type="ARBA" id="ARBA00022692"/>
    </source>
</evidence>
<evidence type="ECO:0000256" key="4">
    <source>
        <dbReference type="ARBA" id="ARBA00023136"/>
    </source>
</evidence>
<sequence>MARGRIRIGLRWLLAVFYLVAGYFHLARPGPFLTITPHWVPFAPTVIFLTGLAELAGAAALVQPWSAGLRRAGGIGLALYAVCVFPANINHLMIDMGSPHPTLGWAYHVPRMFAQPLLVWLALWSAQVIEWPFAAPRQEASA</sequence>
<evidence type="ECO:0000256" key="5">
    <source>
        <dbReference type="SAM" id="Phobius"/>
    </source>
</evidence>
<protein>
    <submittedName>
        <fullName evidence="6">DoxX family protein</fullName>
    </submittedName>
</protein>
<accession>A0ABV8RSC4</accession>
<dbReference type="Pfam" id="PF13564">
    <property type="entry name" value="DoxX_2"/>
    <property type="match status" value="1"/>
</dbReference>
<comment type="caution">
    <text evidence="6">The sequence shown here is derived from an EMBL/GenBank/DDBJ whole genome shotgun (WGS) entry which is preliminary data.</text>
</comment>
<feature type="transmembrane region" description="Helical" evidence="5">
    <location>
        <begin position="74"/>
        <end position="93"/>
    </location>
</feature>
<dbReference type="InterPro" id="IPR032808">
    <property type="entry name" value="DoxX"/>
</dbReference>
<dbReference type="Proteomes" id="UP001595828">
    <property type="component" value="Unassembled WGS sequence"/>
</dbReference>